<gene>
    <name evidence="2" type="primary">MLL</name>
    <name evidence="2" type="ORF">CM83_102196</name>
</gene>
<dbReference type="GO" id="GO:0032259">
    <property type="term" value="P:methylation"/>
    <property type="evidence" value="ECO:0007669"/>
    <property type="project" value="UniProtKB-KW"/>
</dbReference>
<proteinExistence type="predicted"/>
<sequence length="114" mass="12359">AASSVSDRAPWLLAGCIPLASSTVAQPAPRYQRELSPQWCQNPCDFLRQFRKSFLQFIVRSAQPLSGGGKTTRGDGGGSCGDDSGTSEYSRSTYNHNYMVSCAASTQDEEGWDK</sequence>
<feature type="non-terminal residue" evidence="2">
    <location>
        <position position="1"/>
    </location>
</feature>
<keyword evidence="2" id="KW-0808">Transferase</keyword>
<evidence type="ECO:0000256" key="1">
    <source>
        <dbReference type="SAM" id="MobiDB-lite"/>
    </source>
</evidence>
<keyword evidence="2" id="KW-0489">Methyltransferase</keyword>
<feature type="compositionally biased region" description="Gly residues" evidence="1">
    <location>
        <begin position="66"/>
        <end position="80"/>
    </location>
</feature>
<name>A0A0A9WZW1_LYGHE</name>
<organism evidence="2">
    <name type="scientific">Lygus hesperus</name>
    <name type="common">Western plant bug</name>
    <dbReference type="NCBI Taxonomy" id="30085"/>
    <lineage>
        <taxon>Eukaryota</taxon>
        <taxon>Metazoa</taxon>
        <taxon>Ecdysozoa</taxon>
        <taxon>Arthropoda</taxon>
        <taxon>Hexapoda</taxon>
        <taxon>Insecta</taxon>
        <taxon>Pterygota</taxon>
        <taxon>Neoptera</taxon>
        <taxon>Paraneoptera</taxon>
        <taxon>Hemiptera</taxon>
        <taxon>Heteroptera</taxon>
        <taxon>Panheteroptera</taxon>
        <taxon>Cimicomorpha</taxon>
        <taxon>Miridae</taxon>
        <taxon>Mirini</taxon>
        <taxon>Lygus</taxon>
    </lineage>
</organism>
<dbReference type="EMBL" id="GBHO01030638">
    <property type="protein sequence ID" value="JAG12966.1"/>
    <property type="molecule type" value="Transcribed_RNA"/>
</dbReference>
<feature type="region of interest" description="Disordered" evidence="1">
    <location>
        <begin position="64"/>
        <end position="87"/>
    </location>
</feature>
<reference evidence="2" key="1">
    <citation type="journal article" date="2014" name="PLoS ONE">
        <title>Transcriptome-Based Identification of ABC Transporters in the Western Tarnished Plant Bug Lygus hesperus.</title>
        <authorList>
            <person name="Hull J.J."/>
            <person name="Chaney K."/>
            <person name="Geib S.M."/>
            <person name="Fabrick J.A."/>
            <person name="Brent C.S."/>
            <person name="Walsh D."/>
            <person name="Lavine L.C."/>
        </authorList>
    </citation>
    <scope>NUCLEOTIDE SEQUENCE</scope>
</reference>
<dbReference type="GO" id="GO:0008168">
    <property type="term" value="F:methyltransferase activity"/>
    <property type="evidence" value="ECO:0007669"/>
    <property type="project" value="UniProtKB-KW"/>
</dbReference>
<protein>
    <submittedName>
        <fullName evidence="2">Histone-lysine N-methyltransferase MLL</fullName>
    </submittedName>
</protein>
<evidence type="ECO:0000313" key="2">
    <source>
        <dbReference type="EMBL" id="JAG12966.1"/>
    </source>
</evidence>
<accession>A0A0A9WZW1</accession>
<dbReference type="AlphaFoldDB" id="A0A0A9WZW1"/>
<reference evidence="2" key="2">
    <citation type="submission" date="2014-07" db="EMBL/GenBank/DDBJ databases">
        <authorList>
            <person name="Hull J."/>
        </authorList>
    </citation>
    <scope>NUCLEOTIDE SEQUENCE</scope>
</reference>